<evidence type="ECO:0000256" key="4">
    <source>
        <dbReference type="ARBA" id="ARBA00023212"/>
    </source>
</evidence>
<dbReference type="AlphaFoldDB" id="A0A9P6NDN0"/>
<dbReference type="PANTHER" id="PTHR10829:SF56">
    <property type="entry name" value="ADF-H DOMAIN-CONTAINING PROTEIN"/>
    <property type="match status" value="1"/>
</dbReference>
<evidence type="ECO:0000313" key="8">
    <source>
        <dbReference type="Proteomes" id="UP000886653"/>
    </source>
</evidence>
<dbReference type="SMART" id="SM00102">
    <property type="entry name" value="ADF"/>
    <property type="match status" value="1"/>
</dbReference>
<dbReference type="PROSITE" id="PS51263">
    <property type="entry name" value="ADF_H"/>
    <property type="match status" value="1"/>
</dbReference>
<name>A0A9P6NDN0_9BASI</name>
<dbReference type="PANTHER" id="PTHR10829">
    <property type="entry name" value="CORTACTIN AND DREBRIN"/>
    <property type="match status" value="1"/>
</dbReference>
<dbReference type="GO" id="GO:0051015">
    <property type="term" value="F:actin filament binding"/>
    <property type="evidence" value="ECO:0007669"/>
    <property type="project" value="TreeGrafter"/>
</dbReference>
<keyword evidence="8" id="KW-1185">Reference proteome</keyword>
<comment type="similarity">
    <text evidence="5">Belongs to the actin-binding proteins ADF family. Coactosin subfamily.</text>
</comment>
<comment type="caution">
    <text evidence="7">The sequence shown here is derived from an EMBL/GenBank/DDBJ whole genome shotgun (WGS) entry which is preliminary data.</text>
</comment>
<dbReference type="Gene3D" id="3.40.20.10">
    <property type="entry name" value="Severin"/>
    <property type="match status" value="1"/>
</dbReference>
<accession>A0A9P6NDN0</accession>
<dbReference type="CDD" id="cd11282">
    <property type="entry name" value="ADF_coactosin_like"/>
    <property type="match status" value="1"/>
</dbReference>
<keyword evidence="3" id="KW-0009">Actin-binding</keyword>
<evidence type="ECO:0000256" key="1">
    <source>
        <dbReference type="ARBA" id="ARBA00004245"/>
    </source>
</evidence>
<protein>
    <recommendedName>
        <fullName evidence="6">ADF-H domain-containing protein</fullName>
    </recommendedName>
</protein>
<dbReference type="OrthoDB" id="20822at2759"/>
<evidence type="ECO:0000313" key="7">
    <source>
        <dbReference type="EMBL" id="KAG0142113.1"/>
    </source>
</evidence>
<feature type="domain" description="ADF-H" evidence="6">
    <location>
        <begin position="1"/>
        <end position="134"/>
    </location>
</feature>
<comment type="subcellular location">
    <subcellularLocation>
        <location evidence="1">Cytoplasm</location>
        <location evidence="1">Cytoskeleton</location>
    </subcellularLocation>
</comment>
<dbReference type="FunFam" id="3.40.20.10:FF:000018">
    <property type="entry name" value="Coactosin-like 1"/>
    <property type="match status" value="1"/>
</dbReference>
<dbReference type="InterPro" id="IPR002108">
    <property type="entry name" value="ADF-H"/>
</dbReference>
<sequence length="144" mass="16358">MANVEDPEIQAAYEDVRNDKTNTNWLLLDYISERSDKLTLTAIGTDGLEELKSKLNPDRASFAYSRITYANDKESQRHKFILIIWIGSNVKVMRKAKLSVHTADVKNVLRQFSIEVPASSLEDLNEEEIVNRLRKAGGASYDKV</sequence>
<dbReference type="GO" id="GO:0030427">
    <property type="term" value="C:site of polarized growth"/>
    <property type="evidence" value="ECO:0007669"/>
    <property type="project" value="TreeGrafter"/>
</dbReference>
<dbReference type="SUPFAM" id="SSF55753">
    <property type="entry name" value="Actin depolymerizing proteins"/>
    <property type="match status" value="1"/>
</dbReference>
<keyword evidence="2" id="KW-0963">Cytoplasm</keyword>
<dbReference type="EMBL" id="MU167360">
    <property type="protein sequence ID" value="KAG0142113.1"/>
    <property type="molecule type" value="Genomic_DNA"/>
</dbReference>
<dbReference type="GO" id="GO:0030833">
    <property type="term" value="P:regulation of actin filament polymerization"/>
    <property type="evidence" value="ECO:0007669"/>
    <property type="project" value="TreeGrafter"/>
</dbReference>
<organism evidence="7 8">
    <name type="scientific">Cronartium quercuum f. sp. fusiforme G11</name>
    <dbReference type="NCBI Taxonomy" id="708437"/>
    <lineage>
        <taxon>Eukaryota</taxon>
        <taxon>Fungi</taxon>
        <taxon>Dikarya</taxon>
        <taxon>Basidiomycota</taxon>
        <taxon>Pucciniomycotina</taxon>
        <taxon>Pucciniomycetes</taxon>
        <taxon>Pucciniales</taxon>
        <taxon>Coleosporiaceae</taxon>
        <taxon>Cronartium</taxon>
    </lineage>
</organism>
<keyword evidence="4" id="KW-0206">Cytoskeleton</keyword>
<dbReference type="GO" id="GO:0005884">
    <property type="term" value="C:actin filament"/>
    <property type="evidence" value="ECO:0007669"/>
    <property type="project" value="TreeGrafter"/>
</dbReference>
<evidence type="ECO:0000259" key="6">
    <source>
        <dbReference type="PROSITE" id="PS51263"/>
    </source>
</evidence>
<reference evidence="7" key="1">
    <citation type="submission" date="2013-11" db="EMBL/GenBank/DDBJ databases">
        <title>Genome sequence of the fusiform rust pathogen reveals effectors for host alternation and coevolution with pine.</title>
        <authorList>
            <consortium name="DOE Joint Genome Institute"/>
            <person name="Smith K."/>
            <person name="Pendleton A."/>
            <person name="Kubisiak T."/>
            <person name="Anderson C."/>
            <person name="Salamov A."/>
            <person name="Aerts A."/>
            <person name="Riley R."/>
            <person name="Clum A."/>
            <person name="Lindquist E."/>
            <person name="Ence D."/>
            <person name="Campbell M."/>
            <person name="Kronenberg Z."/>
            <person name="Feau N."/>
            <person name="Dhillon B."/>
            <person name="Hamelin R."/>
            <person name="Burleigh J."/>
            <person name="Smith J."/>
            <person name="Yandell M."/>
            <person name="Nelson C."/>
            <person name="Grigoriev I."/>
            <person name="Davis J."/>
        </authorList>
    </citation>
    <scope>NUCLEOTIDE SEQUENCE</scope>
    <source>
        <strain evidence="7">G11</strain>
    </source>
</reference>
<evidence type="ECO:0000256" key="5">
    <source>
        <dbReference type="ARBA" id="ARBA00038052"/>
    </source>
</evidence>
<dbReference type="GO" id="GO:0030864">
    <property type="term" value="C:cortical actin cytoskeleton"/>
    <property type="evidence" value="ECO:0007669"/>
    <property type="project" value="TreeGrafter"/>
</dbReference>
<evidence type="ECO:0000256" key="2">
    <source>
        <dbReference type="ARBA" id="ARBA00022490"/>
    </source>
</evidence>
<dbReference type="InterPro" id="IPR029006">
    <property type="entry name" value="ADF-H/Gelsolin-like_dom_sf"/>
</dbReference>
<dbReference type="Proteomes" id="UP000886653">
    <property type="component" value="Unassembled WGS sequence"/>
</dbReference>
<proteinExistence type="inferred from homology"/>
<gene>
    <name evidence="7" type="ORF">CROQUDRAFT_662988</name>
</gene>
<evidence type="ECO:0000256" key="3">
    <source>
        <dbReference type="ARBA" id="ARBA00023203"/>
    </source>
</evidence>
<dbReference type="Pfam" id="PF00241">
    <property type="entry name" value="Cofilin_ADF"/>
    <property type="match status" value="1"/>
</dbReference>